<accession>A0A927N300</accession>
<dbReference type="RefSeq" id="WP_192754889.1">
    <property type="nucleotide sequence ID" value="NZ_BAABJL010000176.1"/>
</dbReference>
<dbReference type="EMBL" id="JADBEM010000001">
    <property type="protein sequence ID" value="MBE1611720.1"/>
    <property type="molecule type" value="Genomic_DNA"/>
</dbReference>
<keyword evidence="2" id="KW-1185">Reference proteome</keyword>
<dbReference type="AlphaFoldDB" id="A0A927N300"/>
<organism evidence="1 2">
    <name type="scientific">Actinopolymorpha pittospori</name>
    <dbReference type="NCBI Taxonomy" id="648752"/>
    <lineage>
        <taxon>Bacteria</taxon>
        <taxon>Bacillati</taxon>
        <taxon>Actinomycetota</taxon>
        <taxon>Actinomycetes</taxon>
        <taxon>Propionibacteriales</taxon>
        <taxon>Actinopolymorphaceae</taxon>
        <taxon>Actinopolymorpha</taxon>
    </lineage>
</organism>
<protein>
    <submittedName>
        <fullName evidence="1">Uncharacterized protein</fullName>
    </submittedName>
</protein>
<reference evidence="1" key="1">
    <citation type="submission" date="2020-10" db="EMBL/GenBank/DDBJ databases">
        <title>Sequencing the genomes of 1000 actinobacteria strains.</title>
        <authorList>
            <person name="Klenk H.-P."/>
        </authorList>
    </citation>
    <scope>NUCLEOTIDE SEQUENCE</scope>
    <source>
        <strain evidence="1">DSM 45354</strain>
    </source>
</reference>
<gene>
    <name evidence="1" type="ORF">HEB94_008568</name>
</gene>
<evidence type="ECO:0000313" key="2">
    <source>
        <dbReference type="Proteomes" id="UP000638648"/>
    </source>
</evidence>
<dbReference type="Proteomes" id="UP000638648">
    <property type="component" value="Unassembled WGS sequence"/>
</dbReference>
<sequence length="53" mass="6202">MIECELCGVSAPSDELPLTWVMTLERGLITHYCDRCARDNVRNIEGRLDRTYW</sequence>
<evidence type="ECO:0000313" key="1">
    <source>
        <dbReference type="EMBL" id="MBE1611720.1"/>
    </source>
</evidence>
<comment type="caution">
    <text evidence="1">The sequence shown here is derived from an EMBL/GenBank/DDBJ whole genome shotgun (WGS) entry which is preliminary data.</text>
</comment>
<name>A0A927N300_9ACTN</name>
<proteinExistence type="predicted"/>